<protein>
    <submittedName>
        <fullName evidence="2">Uncharacterized protein</fullName>
    </submittedName>
</protein>
<organism evidence="2 3">
    <name type="scientific">Algoriphagus aquaeductus</name>
    <dbReference type="NCBI Taxonomy" id="475299"/>
    <lineage>
        <taxon>Bacteria</taxon>
        <taxon>Pseudomonadati</taxon>
        <taxon>Bacteroidota</taxon>
        <taxon>Cytophagia</taxon>
        <taxon>Cytophagales</taxon>
        <taxon>Cyclobacteriaceae</taxon>
        <taxon>Algoriphagus</taxon>
    </lineage>
</organism>
<feature type="transmembrane region" description="Helical" evidence="1">
    <location>
        <begin position="27"/>
        <end position="45"/>
    </location>
</feature>
<dbReference type="RefSeq" id="WP_111391529.1">
    <property type="nucleotide sequence ID" value="NZ_QKTX01000002.1"/>
</dbReference>
<feature type="transmembrane region" description="Helical" evidence="1">
    <location>
        <begin position="169"/>
        <end position="187"/>
    </location>
</feature>
<keyword evidence="1" id="KW-1133">Transmembrane helix</keyword>
<feature type="transmembrane region" description="Helical" evidence="1">
    <location>
        <begin position="65"/>
        <end position="86"/>
    </location>
</feature>
<reference evidence="2 3" key="1">
    <citation type="submission" date="2018-06" db="EMBL/GenBank/DDBJ databases">
        <title>Genomic Encyclopedia of Archaeal and Bacterial Type Strains, Phase II (KMG-II): from individual species to whole genera.</title>
        <authorList>
            <person name="Goeker M."/>
        </authorList>
    </citation>
    <scope>NUCLEOTIDE SEQUENCE [LARGE SCALE GENOMIC DNA]</scope>
    <source>
        <strain evidence="2 3">T4</strain>
    </source>
</reference>
<evidence type="ECO:0000256" key="1">
    <source>
        <dbReference type="SAM" id="Phobius"/>
    </source>
</evidence>
<keyword evidence="1" id="KW-0472">Membrane</keyword>
<feature type="transmembrane region" description="Helical" evidence="1">
    <location>
        <begin position="135"/>
        <end position="163"/>
    </location>
</feature>
<name>A0A326RY51_9BACT</name>
<dbReference type="AlphaFoldDB" id="A0A326RY51"/>
<dbReference type="Proteomes" id="UP000248917">
    <property type="component" value="Unassembled WGS sequence"/>
</dbReference>
<gene>
    <name evidence="2" type="ORF">CLV31_102294</name>
</gene>
<proteinExistence type="predicted"/>
<sequence length="401" mass="46549">MEIENNKKNQDLTWLEHLQKNSWEPEVIISGISLAVLFIIPSRLFDMSVVLIQDYGLEQIPAQLVLVYFSLIITVFKIFLVIHLIMRFIWAGMLGITYAFPEGVIKENLFKYSQSVDYPHPNTYLIKLERWCSMLYGFPISVAVPILSITIYLSALIGVYLFFNLNFQVVYLIFMITMVVLASFSFAGKSTRLKDGIGKSMSGTIGAVYQSHLGKWFFISFSVGLIAISAPFISQDLRGFSEFNIIANLDETEYDWPNDRSYFEEYNSEKKRFARAWTTKKTVDLEMLPIFLPRYIRDENATVYMNTLLPTDTIQWSIIKDYQDQFRIYINDSLVQVQNWSKIRAGHTGQMALFGQIPVAYLAPGIQELRVEKLIYLPPFLSTGNELRYRKKWARFEFVKK</sequence>
<comment type="caution">
    <text evidence="2">The sequence shown here is derived from an EMBL/GenBank/DDBJ whole genome shotgun (WGS) entry which is preliminary data.</text>
</comment>
<dbReference type="EMBL" id="QKTX01000002">
    <property type="protein sequence ID" value="PZV86394.1"/>
    <property type="molecule type" value="Genomic_DNA"/>
</dbReference>
<evidence type="ECO:0000313" key="2">
    <source>
        <dbReference type="EMBL" id="PZV86394.1"/>
    </source>
</evidence>
<keyword evidence="3" id="KW-1185">Reference proteome</keyword>
<keyword evidence="1" id="KW-0812">Transmembrane</keyword>
<evidence type="ECO:0000313" key="3">
    <source>
        <dbReference type="Proteomes" id="UP000248917"/>
    </source>
</evidence>
<accession>A0A326RY51</accession>
<feature type="transmembrane region" description="Helical" evidence="1">
    <location>
        <begin position="216"/>
        <end position="234"/>
    </location>
</feature>
<dbReference type="OrthoDB" id="1491387at2"/>